<accession>A0A550CWX7</accession>
<evidence type="ECO:0000256" key="1">
    <source>
        <dbReference type="SAM" id="MobiDB-lite"/>
    </source>
</evidence>
<proteinExistence type="predicted"/>
<gene>
    <name evidence="3" type="ORF">BD626DRAFT_390971</name>
</gene>
<keyword evidence="2" id="KW-1133">Transmembrane helix</keyword>
<comment type="caution">
    <text evidence="3">The sequence shown here is derived from an EMBL/GenBank/DDBJ whole genome shotgun (WGS) entry which is preliminary data.</text>
</comment>
<keyword evidence="2" id="KW-0472">Membrane</keyword>
<dbReference type="AlphaFoldDB" id="A0A550CWX7"/>
<dbReference type="EMBL" id="VDMD01000001">
    <property type="protein sequence ID" value="TRM69300.1"/>
    <property type="molecule type" value="Genomic_DNA"/>
</dbReference>
<feature type="region of interest" description="Disordered" evidence="1">
    <location>
        <begin position="153"/>
        <end position="207"/>
    </location>
</feature>
<evidence type="ECO:0000256" key="2">
    <source>
        <dbReference type="SAM" id="Phobius"/>
    </source>
</evidence>
<feature type="region of interest" description="Disordered" evidence="1">
    <location>
        <begin position="106"/>
        <end position="125"/>
    </location>
</feature>
<dbReference type="Proteomes" id="UP000320762">
    <property type="component" value="Unassembled WGS sequence"/>
</dbReference>
<keyword evidence="4" id="KW-1185">Reference proteome</keyword>
<sequence length="207" mass="22327">MNIQGASDAASHLSPNAMASLPRTLWHYYIDYLWFYDNNSWVAHAAYSCRVMAVLLLLPIIILTLLDIASYVIARTLGVIDDVRASTSDKATVHHSRKPPIIHVHAASRDDTTTGSGDDRALPALDSLDTSHPHAYYADPESEEDSENMKLSGFGVFSPAASQPGSPVLSRKGLPDGGTPGEKGLQLGDEDGLVFRGKKQREGSVAL</sequence>
<feature type="transmembrane region" description="Helical" evidence="2">
    <location>
        <begin position="41"/>
        <end position="66"/>
    </location>
</feature>
<dbReference type="OrthoDB" id="3363417at2759"/>
<evidence type="ECO:0000313" key="3">
    <source>
        <dbReference type="EMBL" id="TRM69300.1"/>
    </source>
</evidence>
<evidence type="ECO:0000313" key="4">
    <source>
        <dbReference type="Proteomes" id="UP000320762"/>
    </source>
</evidence>
<name>A0A550CWX7_9AGAR</name>
<protein>
    <submittedName>
        <fullName evidence="3">Uncharacterized protein</fullName>
    </submittedName>
</protein>
<feature type="compositionally biased region" description="Basic and acidic residues" evidence="1">
    <location>
        <begin position="107"/>
        <end position="121"/>
    </location>
</feature>
<reference evidence="3 4" key="1">
    <citation type="journal article" date="2019" name="New Phytol.">
        <title>Comparative genomics reveals unique wood-decay strategies and fruiting body development in the Schizophyllaceae.</title>
        <authorList>
            <person name="Almasi E."/>
            <person name="Sahu N."/>
            <person name="Krizsan K."/>
            <person name="Balint B."/>
            <person name="Kovacs G.M."/>
            <person name="Kiss B."/>
            <person name="Cseklye J."/>
            <person name="Drula E."/>
            <person name="Henrissat B."/>
            <person name="Nagy I."/>
            <person name="Chovatia M."/>
            <person name="Adam C."/>
            <person name="LaButti K."/>
            <person name="Lipzen A."/>
            <person name="Riley R."/>
            <person name="Grigoriev I.V."/>
            <person name="Nagy L.G."/>
        </authorList>
    </citation>
    <scope>NUCLEOTIDE SEQUENCE [LARGE SCALE GENOMIC DNA]</scope>
    <source>
        <strain evidence="3 4">NL-1724</strain>
    </source>
</reference>
<organism evidence="3 4">
    <name type="scientific">Schizophyllum amplum</name>
    <dbReference type="NCBI Taxonomy" id="97359"/>
    <lineage>
        <taxon>Eukaryota</taxon>
        <taxon>Fungi</taxon>
        <taxon>Dikarya</taxon>
        <taxon>Basidiomycota</taxon>
        <taxon>Agaricomycotina</taxon>
        <taxon>Agaricomycetes</taxon>
        <taxon>Agaricomycetidae</taxon>
        <taxon>Agaricales</taxon>
        <taxon>Schizophyllaceae</taxon>
        <taxon>Schizophyllum</taxon>
    </lineage>
</organism>
<keyword evidence="2" id="KW-0812">Transmembrane</keyword>